<feature type="transmembrane region" description="Helical" evidence="6">
    <location>
        <begin position="36"/>
        <end position="60"/>
    </location>
</feature>
<dbReference type="Pfam" id="PF04024">
    <property type="entry name" value="PspC"/>
    <property type="match status" value="1"/>
</dbReference>
<evidence type="ECO:0000256" key="6">
    <source>
        <dbReference type="SAM" id="Phobius"/>
    </source>
</evidence>
<evidence type="ECO:0000313" key="8">
    <source>
        <dbReference type="EMBL" id="HJG88430.1"/>
    </source>
</evidence>
<sequence length="63" mass="6824">MDMIKRLTRPHDGRMLGGVCAGIGEYLGIDPTVVRIIYVLLSIGAIGTPIIVYLILCLIIPES</sequence>
<accession>A0A921STZ9</accession>
<reference evidence="8" key="1">
    <citation type="journal article" date="2021" name="PeerJ">
        <title>Extensive microbial diversity within the chicken gut microbiome revealed by metagenomics and culture.</title>
        <authorList>
            <person name="Gilroy R."/>
            <person name="Ravi A."/>
            <person name="Getino M."/>
            <person name="Pursley I."/>
            <person name="Horton D.L."/>
            <person name="Alikhan N.F."/>
            <person name="Baker D."/>
            <person name="Gharbi K."/>
            <person name="Hall N."/>
            <person name="Watson M."/>
            <person name="Adriaenssens E.M."/>
            <person name="Foster-Nyarko E."/>
            <person name="Jarju S."/>
            <person name="Secka A."/>
            <person name="Antonio M."/>
            <person name="Oren A."/>
            <person name="Chaudhuri R.R."/>
            <person name="La Ragione R."/>
            <person name="Hildebrand F."/>
            <person name="Pallen M.J."/>
        </authorList>
    </citation>
    <scope>NUCLEOTIDE SEQUENCE</scope>
    <source>
        <strain evidence="8">CHK121-7720</strain>
    </source>
</reference>
<gene>
    <name evidence="8" type="ORF">K8U91_02985</name>
</gene>
<comment type="subcellular location">
    <subcellularLocation>
        <location evidence="1">Cell membrane</location>
        <topology evidence="1">Single-pass membrane protein</topology>
    </subcellularLocation>
</comment>
<reference evidence="8" key="2">
    <citation type="submission" date="2021-09" db="EMBL/GenBank/DDBJ databases">
        <authorList>
            <person name="Gilroy R."/>
        </authorList>
    </citation>
    <scope>NUCLEOTIDE SEQUENCE</scope>
    <source>
        <strain evidence="8">CHK121-7720</strain>
    </source>
</reference>
<evidence type="ECO:0000259" key="7">
    <source>
        <dbReference type="Pfam" id="PF04024"/>
    </source>
</evidence>
<keyword evidence="5 6" id="KW-0472">Membrane</keyword>
<feature type="domain" description="Phage shock protein PspC N-terminal" evidence="7">
    <location>
        <begin position="5"/>
        <end position="62"/>
    </location>
</feature>
<organism evidence="8 9">
    <name type="scientific">Barnesiella viscericola</name>
    <dbReference type="NCBI Taxonomy" id="397865"/>
    <lineage>
        <taxon>Bacteria</taxon>
        <taxon>Pseudomonadati</taxon>
        <taxon>Bacteroidota</taxon>
        <taxon>Bacteroidia</taxon>
        <taxon>Bacteroidales</taxon>
        <taxon>Barnesiellaceae</taxon>
        <taxon>Barnesiella</taxon>
    </lineage>
</organism>
<dbReference type="InterPro" id="IPR052027">
    <property type="entry name" value="PspC"/>
</dbReference>
<evidence type="ECO:0000256" key="5">
    <source>
        <dbReference type="ARBA" id="ARBA00023136"/>
    </source>
</evidence>
<dbReference type="AlphaFoldDB" id="A0A921STZ9"/>
<evidence type="ECO:0000313" key="9">
    <source>
        <dbReference type="Proteomes" id="UP000757103"/>
    </source>
</evidence>
<keyword evidence="3 6" id="KW-0812">Transmembrane</keyword>
<dbReference type="PANTHER" id="PTHR33885:SF3">
    <property type="entry name" value="PHAGE SHOCK PROTEIN C"/>
    <property type="match status" value="1"/>
</dbReference>
<dbReference type="PANTHER" id="PTHR33885">
    <property type="entry name" value="PHAGE SHOCK PROTEIN C"/>
    <property type="match status" value="1"/>
</dbReference>
<dbReference type="Proteomes" id="UP000757103">
    <property type="component" value="Unassembled WGS sequence"/>
</dbReference>
<dbReference type="GO" id="GO:0005886">
    <property type="term" value="C:plasma membrane"/>
    <property type="evidence" value="ECO:0007669"/>
    <property type="project" value="UniProtKB-SubCell"/>
</dbReference>
<evidence type="ECO:0000256" key="3">
    <source>
        <dbReference type="ARBA" id="ARBA00022692"/>
    </source>
</evidence>
<keyword evidence="4 6" id="KW-1133">Transmembrane helix</keyword>
<protein>
    <submittedName>
        <fullName evidence="8">PspC domain-containing protein</fullName>
    </submittedName>
</protein>
<proteinExistence type="predicted"/>
<name>A0A921STZ9_9BACT</name>
<dbReference type="EMBL" id="DYUD01000011">
    <property type="protein sequence ID" value="HJG88430.1"/>
    <property type="molecule type" value="Genomic_DNA"/>
</dbReference>
<dbReference type="InterPro" id="IPR007168">
    <property type="entry name" value="Phageshock_PspC_N"/>
</dbReference>
<evidence type="ECO:0000256" key="2">
    <source>
        <dbReference type="ARBA" id="ARBA00022475"/>
    </source>
</evidence>
<evidence type="ECO:0000256" key="4">
    <source>
        <dbReference type="ARBA" id="ARBA00022989"/>
    </source>
</evidence>
<evidence type="ECO:0000256" key="1">
    <source>
        <dbReference type="ARBA" id="ARBA00004162"/>
    </source>
</evidence>
<keyword evidence="2" id="KW-1003">Cell membrane</keyword>
<comment type="caution">
    <text evidence="8">The sequence shown here is derived from an EMBL/GenBank/DDBJ whole genome shotgun (WGS) entry which is preliminary data.</text>
</comment>